<evidence type="ECO:0000313" key="2">
    <source>
        <dbReference type="Proteomes" id="UP001144673"/>
    </source>
</evidence>
<dbReference type="Proteomes" id="UP001144673">
    <property type="component" value="Chromosome 1"/>
</dbReference>
<dbReference type="GeneID" id="80892906"/>
<protein>
    <submittedName>
        <fullName evidence="1">Uncharacterized protein</fullName>
    </submittedName>
</protein>
<reference evidence="1" key="1">
    <citation type="journal article" date="2023" name="Access Microbiol">
        <title>De-novo genome assembly for Akanthomyces muscarius, a biocontrol agent of insect agricultural pests.</title>
        <authorList>
            <person name="Erdos Z."/>
            <person name="Studholme D.J."/>
            <person name="Raymond B."/>
            <person name="Sharma M."/>
        </authorList>
    </citation>
    <scope>NUCLEOTIDE SEQUENCE</scope>
    <source>
        <strain evidence="1">Ve6</strain>
    </source>
</reference>
<keyword evidence="2" id="KW-1185">Reference proteome</keyword>
<name>A0A9W8QPF3_AKAMU</name>
<dbReference type="KEGG" id="amus:LMH87_005747"/>
<accession>A0A9W8QPF3</accession>
<proteinExistence type="predicted"/>
<dbReference type="AlphaFoldDB" id="A0A9W8QPF3"/>
<dbReference type="RefSeq" id="XP_056058974.1">
    <property type="nucleotide sequence ID" value="XM_056203522.1"/>
</dbReference>
<comment type="caution">
    <text evidence="1">The sequence shown here is derived from an EMBL/GenBank/DDBJ whole genome shotgun (WGS) entry which is preliminary data.</text>
</comment>
<evidence type="ECO:0000313" key="1">
    <source>
        <dbReference type="EMBL" id="KAJ4164059.1"/>
    </source>
</evidence>
<dbReference type="EMBL" id="JAJHUN010000001">
    <property type="protein sequence ID" value="KAJ4164059.1"/>
    <property type="molecule type" value="Genomic_DNA"/>
</dbReference>
<gene>
    <name evidence="1" type="ORF">LMH87_005747</name>
</gene>
<sequence>MYGRSNTIHEVVVDYTPNHDSDFSVPIRVQFGPGFRSNERSRKLGASAHGLPNCIADVVFVRFESPCNSTSTGDNVLYTRG</sequence>
<organism evidence="1 2">
    <name type="scientific">Akanthomyces muscarius</name>
    <name type="common">Entomopathogenic fungus</name>
    <name type="synonym">Lecanicillium muscarium</name>
    <dbReference type="NCBI Taxonomy" id="2231603"/>
    <lineage>
        <taxon>Eukaryota</taxon>
        <taxon>Fungi</taxon>
        <taxon>Dikarya</taxon>
        <taxon>Ascomycota</taxon>
        <taxon>Pezizomycotina</taxon>
        <taxon>Sordariomycetes</taxon>
        <taxon>Hypocreomycetidae</taxon>
        <taxon>Hypocreales</taxon>
        <taxon>Cordycipitaceae</taxon>
        <taxon>Akanthomyces</taxon>
    </lineage>
</organism>